<proteinExistence type="predicted"/>
<name>A0A9D4ZKP6_ADICA</name>
<accession>A0A9D4ZKP6</accession>
<gene>
    <name evidence="1" type="ORF">GOP47_0007216</name>
</gene>
<comment type="caution">
    <text evidence="1">The sequence shown here is derived from an EMBL/GenBank/DDBJ whole genome shotgun (WGS) entry which is preliminary data.</text>
</comment>
<protein>
    <submittedName>
        <fullName evidence="1">Uncharacterized protein</fullName>
    </submittedName>
</protein>
<dbReference type="Proteomes" id="UP000886520">
    <property type="component" value="Chromosome 7"/>
</dbReference>
<reference evidence="1" key="1">
    <citation type="submission" date="2021-01" db="EMBL/GenBank/DDBJ databases">
        <title>Adiantum capillus-veneris genome.</title>
        <authorList>
            <person name="Fang Y."/>
            <person name="Liao Q."/>
        </authorList>
    </citation>
    <scope>NUCLEOTIDE SEQUENCE</scope>
    <source>
        <strain evidence="1">H3</strain>
        <tissue evidence="1">Leaf</tissue>
    </source>
</reference>
<evidence type="ECO:0000313" key="2">
    <source>
        <dbReference type="Proteomes" id="UP000886520"/>
    </source>
</evidence>
<dbReference type="EMBL" id="JABFUD020000007">
    <property type="protein sequence ID" value="KAI5077392.1"/>
    <property type="molecule type" value="Genomic_DNA"/>
</dbReference>
<evidence type="ECO:0000313" key="1">
    <source>
        <dbReference type="EMBL" id="KAI5077392.1"/>
    </source>
</evidence>
<keyword evidence="2" id="KW-1185">Reference proteome</keyword>
<organism evidence="1 2">
    <name type="scientific">Adiantum capillus-veneris</name>
    <name type="common">Maidenhair fern</name>
    <dbReference type="NCBI Taxonomy" id="13818"/>
    <lineage>
        <taxon>Eukaryota</taxon>
        <taxon>Viridiplantae</taxon>
        <taxon>Streptophyta</taxon>
        <taxon>Embryophyta</taxon>
        <taxon>Tracheophyta</taxon>
        <taxon>Polypodiopsida</taxon>
        <taxon>Polypodiidae</taxon>
        <taxon>Polypodiales</taxon>
        <taxon>Pteridineae</taxon>
        <taxon>Pteridaceae</taxon>
        <taxon>Vittarioideae</taxon>
        <taxon>Adiantum</taxon>
    </lineage>
</organism>
<dbReference type="AlphaFoldDB" id="A0A9D4ZKP6"/>
<sequence length="81" mass="9129">MPHRIHKEGFTKKLRLIKLGLVKVQAFVGISTWSGSCSPFCIGCSEDERARAQHDENHLVCRQKHRGVSSLFKLKGVVLPM</sequence>